<reference evidence="2 3" key="1">
    <citation type="submission" date="2013-11" db="EMBL/GenBank/DDBJ databases">
        <title>The Damaraland mole rat (Fukomys damarensis) genome and evolution of African mole rats.</title>
        <authorList>
            <person name="Gladyshev V.N."/>
            <person name="Fang X."/>
        </authorList>
    </citation>
    <scope>NUCLEOTIDE SEQUENCE [LARGE SCALE GENOMIC DNA]</scope>
    <source>
        <tissue evidence="2">Liver</tissue>
    </source>
</reference>
<gene>
    <name evidence="2" type="ORF">H920_08148</name>
</gene>
<sequence>MRLTVAAGPCTLTCVVKTLRNLQGQLPSHRAEQLYQLRSGKLKPNEQAHTERAGESGQAAGQGLLLMWGKVTQGERQEHLSPDSTDMSRDQPHYEGISASDKEQPGSRVDSSPSSPASSQTSAASADPSASVAVGSRLWLAPSDLYCMDRSLALFYI</sequence>
<dbReference type="Proteomes" id="UP000028990">
    <property type="component" value="Unassembled WGS sequence"/>
</dbReference>
<feature type="compositionally biased region" description="Basic and acidic residues" evidence="1">
    <location>
        <begin position="73"/>
        <end position="93"/>
    </location>
</feature>
<dbReference type="AlphaFoldDB" id="A0A091DH90"/>
<organism evidence="2 3">
    <name type="scientific">Fukomys damarensis</name>
    <name type="common">Damaraland mole rat</name>
    <name type="synonym">Cryptomys damarensis</name>
    <dbReference type="NCBI Taxonomy" id="885580"/>
    <lineage>
        <taxon>Eukaryota</taxon>
        <taxon>Metazoa</taxon>
        <taxon>Chordata</taxon>
        <taxon>Craniata</taxon>
        <taxon>Vertebrata</taxon>
        <taxon>Euteleostomi</taxon>
        <taxon>Mammalia</taxon>
        <taxon>Eutheria</taxon>
        <taxon>Euarchontoglires</taxon>
        <taxon>Glires</taxon>
        <taxon>Rodentia</taxon>
        <taxon>Hystricomorpha</taxon>
        <taxon>Bathyergidae</taxon>
        <taxon>Fukomys</taxon>
    </lineage>
</organism>
<feature type="compositionally biased region" description="Low complexity" evidence="1">
    <location>
        <begin position="107"/>
        <end position="131"/>
    </location>
</feature>
<evidence type="ECO:0000313" key="3">
    <source>
        <dbReference type="Proteomes" id="UP000028990"/>
    </source>
</evidence>
<evidence type="ECO:0000313" key="2">
    <source>
        <dbReference type="EMBL" id="KFO30452.1"/>
    </source>
</evidence>
<keyword evidence="3" id="KW-1185">Reference proteome</keyword>
<evidence type="ECO:0000256" key="1">
    <source>
        <dbReference type="SAM" id="MobiDB-lite"/>
    </source>
</evidence>
<accession>A0A091DH90</accession>
<protein>
    <submittedName>
        <fullName evidence="2">Uncharacterized protein</fullName>
    </submittedName>
</protein>
<feature type="region of interest" description="Disordered" evidence="1">
    <location>
        <begin position="67"/>
        <end position="131"/>
    </location>
</feature>
<dbReference type="EMBL" id="KN122430">
    <property type="protein sequence ID" value="KFO30452.1"/>
    <property type="molecule type" value="Genomic_DNA"/>
</dbReference>
<name>A0A091DH90_FUKDA</name>
<proteinExistence type="predicted"/>